<organism evidence="3 4">
    <name type="scientific">Quercus rubra</name>
    <name type="common">Northern red oak</name>
    <name type="synonym">Quercus borealis</name>
    <dbReference type="NCBI Taxonomy" id="3512"/>
    <lineage>
        <taxon>Eukaryota</taxon>
        <taxon>Viridiplantae</taxon>
        <taxon>Streptophyta</taxon>
        <taxon>Embryophyta</taxon>
        <taxon>Tracheophyta</taxon>
        <taxon>Spermatophyta</taxon>
        <taxon>Magnoliopsida</taxon>
        <taxon>eudicotyledons</taxon>
        <taxon>Gunneridae</taxon>
        <taxon>Pentapetalae</taxon>
        <taxon>rosids</taxon>
        <taxon>fabids</taxon>
        <taxon>Fagales</taxon>
        <taxon>Fagaceae</taxon>
        <taxon>Quercus</taxon>
    </lineage>
</organism>
<dbReference type="Proteomes" id="UP001324115">
    <property type="component" value="Unassembled WGS sequence"/>
</dbReference>
<dbReference type="Pfam" id="PF03080">
    <property type="entry name" value="Neprosin"/>
    <property type="match status" value="1"/>
</dbReference>
<reference evidence="3 4" key="1">
    <citation type="journal article" date="2023" name="G3 (Bethesda)">
        <title>A haplotype-resolved chromosome-scale genome for Quercus rubra L. provides insights into the genetics of adaptive traits for red oak species.</title>
        <authorList>
            <person name="Kapoor B."/>
            <person name="Jenkins J."/>
            <person name="Schmutz J."/>
            <person name="Zhebentyayeva T."/>
            <person name="Kuelheim C."/>
            <person name="Coggeshall M."/>
            <person name="Heim C."/>
            <person name="Lasky J.R."/>
            <person name="Leites L."/>
            <person name="Islam-Faridi N."/>
            <person name="Romero-Severson J."/>
            <person name="DeLeo V.L."/>
            <person name="Lucas S.M."/>
            <person name="Lazic D."/>
            <person name="Gailing O."/>
            <person name="Carlson J."/>
            <person name="Staton M."/>
        </authorList>
    </citation>
    <scope>NUCLEOTIDE SEQUENCE [LARGE SCALE GENOMIC DNA]</scope>
    <source>
        <strain evidence="3">Pseudo-F2</strain>
    </source>
</reference>
<keyword evidence="1" id="KW-0732">Signal</keyword>
<dbReference type="EMBL" id="JAXUIC010000004">
    <property type="protein sequence ID" value="KAK4592467.1"/>
    <property type="molecule type" value="Genomic_DNA"/>
</dbReference>
<dbReference type="AlphaFoldDB" id="A0AAN7IZN3"/>
<evidence type="ECO:0000313" key="3">
    <source>
        <dbReference type="EMBL" id="KAK4592467.1"/>
    </source>
</evidence>
<accession>A0AAN7IZN3</accession>
<dbReference type="InterPro" id="IPR053168">
    <property type="entry name" value="Glutamic_endopeptidase"/>
</dbReference>
<dbReference type="InterPro" id="IPR004314">
    <property type="entry name" value="Neprosin"/>
</dbReference>
<comment type="caution">
    <text evidence="3">The sequence shown here is derived from an EMBL/GenBank/DDBJ whole genome shotgun (WGS) entry which is preliminary data.</text>
</comment>
<dbReference type="PANTHER" id="PTHR31589">
    <property type="entry name" value="PROTEIN, PUTATIVE (DUF239)-RELATED-RELATED"/>
    <property type="match status" value="1"/>
</dbReference>
<dbReference type="Pfam" id="PF14365">
    <property type="entry name" value="Neprosin_AP"/>
    <property type="match status" value="1"/>
</dbReference>
<dbReference type="InterPro" id="IPR025521">
    <property type="entry name" value="Neprosin_propep"/>
</dbReference>
<evidence type="ECO:0000259" key="2">
    <source>
        <dbReference type="PROSITE" id="PS52045"/>
    </source>
</evidence>
<name>A0AAN7IZN3_QUERU</name>
<dbReference type="PROSITE" id="PS52045">
    <property type="entry name" value="NEPROSIN_PEP_CD"/>
    <property type="match status" value="1"/>
</dbReference>
<feature type="chain" id="PRO_5042916053" description="Neprosin PEP catalytic domain-containing protein" evidence="1">
    <location>
        <begin position="24"/>
        <end position="386"/>
    </location>
</feature>
<feature type="signal peptide" evidence="1">
    <location>
        <begin position="1"/>
        <end position="23"/>
    </location>
</feature>
<protein>
    <recommendedName>
        <fullName evidence="2">Neprosin PEP catalytic domain-containing protein</fullName>
    </recommendedName>
</protein>
<keyword evidence="4" id="KW-1185">Reference proteome</keyword>
<evidence type="ECO:0000256" key="1">
    <source>
        <dbReference type="SAM" id="SignalP"/>
    </source>
</evidence>
<feature type="domain" description="Neprosin PEP catalytic" evidence="2">
    <location>
        <begin position="138"/>
        <end position="385"/>
    </location>
</feature>
<evidence type="ECO:0000313" key="4">
    <source>
        <dbReference type="Proteomes" id="UP001324115"/>
    </source>
</evidence>
<sequence length="386" mass="43197">MEFEKIIPIVVLCLFFASRVSEARILSDEEDLELERQLKLINKPPVKSIQTEFGHIVDCIDINKQPSFDHPLLKDHKIQRNPSFLRGQTKNGDLSQTRSSMIGLPRGACPLGTVPIRRATKEDLIESKLLLKNIQPQAAKEFNRYRAYLQMENITNYTGIEGNITVYNPQFKDGQTYANMYVHNGMEEYINSIATGWMVAPGFYRDGSSHFFATYTNDGYKKSGCINYMCPGFVQIDDSVYLGAALYNVSVVGGNLFQIVLSLQQDSDYNWWISIEGSVVGYYPAAIVFNLNHPNVIGWGGVADSLSNKNSPPMESGEFPDGIDNHASFTNIQYRNQGNTTLVPQSTHYQIINDSPKCYGLKYDGDKGQPLGFTFQFGGPGGQCNN</sequence>
<proteinExistence type="predicted"/>
<dbReference type="PANTHER" id="PTHR31589:SF223">
    <property type="entry name" value="PROTEIN, PUTATIVE (DUF239)-RELATED"/>
    <property type="match status" value="1"/>
</dbReference>
<dbReference type="Gene3D" id="3.90.1320.10">
    <property type="entry name" value="Outer-capsid protein sigma 3, large lobe"/>
    <property type="match status" value="1"/>
</dbReference>
<gene>
    <name evidence="3" type="ORF">RGQ29_016851</name>
</gene>